<evidence type="ECO:0000256" key="1">
    <source>
        <dbReference type="SAM" id="Phobius"/>
    </source>
</evidence>
<evidence type="ECO:0000313" key="2">
    <source>
        <dbReference type="EMBL" id="ATL90511.1"/>
    </source>
</evidence>
<evidence type="ECO:0008006" key="4">
    <source>
        <dbReference type="Google" id="ProtNLM"/>
    </source>
</evidence>
<sequence length="231" mass="24796">MFKNPSFIFDILCTVVWLVLAVRYARKGFLASVVQLTGSLISLFGARAFSGWAAGQVFERFLAGSFRDQIAANIAAGGAVSLDGIAQRYAGFLPEAFRASIVDACERSISAVLNDNAVVLADTIVQKVLAPLLTPVISLVLFFVAFALLRMLVSLLVTVLGLVNKLPVIGAVNHWLGWGVGGIASLVDIYLVLCVVWALMVITGGNLTMLNDTVMSGSLYYKVFNVFNPFV</sequence>
<keyword evidence="1" id="KW-1133">Transmembrane helix</keyword>
<accession>A0A291TC12</accession>
<organism evidence="2 3">
    <name type="scientific">Faecalibacterium prausnitzii</name>
    <dbReference type="NCBI Taxonomy" id="853"/>
    <lineage>
        <taxon>Bacteria</taxon>
        <taxon>Bacillati</taxon>
        <taxon>Bacillota</taxon>
        <taxon>Clostridia</taxon>
        <taxon>Eubacteriales</taxon>
        <taxon>Oscillospiraceae</taxon>
        <taxon>Faecalibacterium</taxon>
    </lineage>
</organism>
<protein>
    <recommendedName>
        <fullName evidence="4">CvpA family protein</fullName>
    </recommendedName>
</protein>
<feature type="transmembrane region" description="Helical" evidence="1">
    <location>
        <begin position="136"/>
        <end position="163"/>
    </location>
</feature>
<evidence type="ECO:0000313" key="3">
    <source>
        <dbReference type="Proteomes" id="UP000223709"/>
    </source>
</evidence>
<gene>
    <name evidence="2" type="ORF">CRH10_09470</name>
</gene>
<proteinExistence type="predicted"/>
<feature type="transmembrane region" description="Helical" evidence="1">
    <location>
        <begin position="29"/>
        <end position="49"/>
    </location>
</feature>
<keyword evidence="1" id="KW-0472">Membrane</keyword>
<dbReference type="RefSeq" id="WP_098924277.1">
    <property type="nucleotide sequence ID" value="NZ_CP023819.1"/>
</dbReference>
<reference evidence="2 3" key="1">
    <citation type="submission" date="2017-10" db="EMBL/GenBank/DDBJ databases">
        <title>Complete Genome Sequence of Faecalibacterium prausnitzii isolated from the gut of healthy adult Indian.</title>
        <authorList>
            <person name="Bag S."/>
            <person name="Ghosh T.S."/>
            <person name="Das B."/>
        </authorList>
    </citation>
    <scope>NUCLEOTIDE SEQUENCE [LARGE SCALE GENOMIC DNA]</scope>
    <source>
        <strain evidence="2 3">Indica</strain>
    </source>
</reference>
<dbReference type="Proteomes" id="UP000223709">
    <property type="component" value="Chromosome"/>
</dbReference>
<dbReference type="AlphaFoldDB" id="A0A291TC12"/>
<feature type="transmembrane region" description="Helical" evidence="1">
    <location>
        <begin position="6"/>
        <end position="22"/>
    </location>
</feature>
<dbReference type="EMBL" id="CP023819">
    <property type="protein sequence ID" value="ATL90511.1"/>
    <property type="molecule type" value="Genomic_DNA"/>
</dbReference>
<feature type="transmembrane region" description="Helical" evidence="1">
    <location>
        <begin position="175"/>
        <end position="202"/>
    </location>
</feature>
<keyword evidence="1" id="KW-0812">Transmembrane</keyword>
<name>A0A291TC12_9FIRM</name>